<gene>
    <name evidence="8" type="ORF">ACFO3F_01490</name>
</gene>
<evidence type="ECO:0000313" key="9">
    <source>
        <dbReference type="Proteomes" id="UP001595955"/>
    </source>
</evidence>
<organism evidence="8 9">
    <name type="scientific">Georgenia faecalis</name>
    <dbReference type="NCBI Taxonomy" id="2483799"/>
    <lineage>
        <taxon>Bacteria</taxon>
        <taxon>Bacillati</taxon>
        <taxon>Actinomycetota</taxon>
        <taxon>Actinomycetes</taxon>
        <taxon>Micrococcales</taxon>
        <taxon>Bogoriellaceae</taxon>
        <taxon>Georgenia</taxon>
    </lineage>
</organism>
<dbReference type="RefSeq" id="WP_122823137.1">
    <property type="nucleotide sequence ID" value="NZ_CP033325.1"/>
</dbReference>
<evidence type="ECO:0000259" key="6">
    <source>
        <dbReference type="Pfam" id="PF00107"/>
    </source>
</evidence>
<dbReference type="EMBL" id="JBHSGF010000001">
    <property type="protein sequence ID" value="MFC4553909.1"/>
    <property type="molecule type" value="Genomic_DNA"/>
</dbReference>
<sequence>MRAIRFETSGTAHVVDIPRPTPGPGEVLVAVTSTGVCGSDLAALRGTHPFRIPPLISGHEAGGRVAEIGPDVDGVTVGDRVVIDPQRPCGACERCRVGRYHLCADKEMLGIAEWDGSFAEHVVVPAYTLVAAPDDVDDAHLALAEPIAVAAHAVAQLGARPHDRALVLGGGTIGALITQVLRDAGAAEVDVVEPREHVHPLLRSLGATGVHTPDAALEAGSYDAVFIAAGVPALVDRAFETVAPGGAIVQVAVFNQPVPVPVGQVQVREIALLGTAMYTKEDFRTALEVLRRHPDLADALVTRTTSLEEGAAITTAMAADGPGDIVKLVMVP</sequence>
<dbReference type="InterPro" id="IPR011032">
    <property type="entry name" value="GroES-like_sf"/>
</dbReference>
<evidence type="ECO:0000313" key="8">
    <source>
        <dbReference type="EMBL" id="MFC4553909.1"/>
    </source>
</evidence>
<dbReference type="Pfam" id="PF00107">
    <property type="entry name" value="ADH_zinc_N"/>
    <property type="match status" value="1"/>
</dbReference>
<keyword evidence="4" id="KW-0560">Oxidoreductase</keyword>
<keyword evidence="3 5" id="KW-0862">Zinc</keyword>
<dbReference type="InterPro" id="IPR013149">
    <property type="entry name" value="ADH-like_C"/>
</dbReference>
<dbReference type="PANTHER" id="PTHR43401">
    <property type="entry name" value="L-THREONINE 3-DEHYDROGENASE"/>
    <property type="match status" value="1"/>
</dbReference>
<evidence type="ECO:0000256" key="2">
    <source>
        <dbReference type="ARBA" id="ARBA00022723"/>
    </source>
</evidence>
<feature type="domain" description="Alcohol dehydrogenase-like N-terminal" evidence="7">
    <location>
        <begin position="23"/>
        <end position="134"/>
    </location>
</feature>
<dbReference type="SUPFAM" id="SSF50129">
    <property type="entry name" value="GroES-like"/>
    <property type="match status" value="1"/>
</dbReference>
<name>A0ABV9D7C2_9MICO</name>
<reference evidence="9" key="1">
    <citation type="journal article" date="2019" name="Int. J. Syst. Evol. Microbiol.">
        <title>The Global Catalogue of Microorganisms (GCM) 10K type strain sequencing project: providing services to taxonomists for standard genome sequencing and annotation.</title>
        <authorList>
            <consortium name="The Broad Institute Genomics Platform"/>
            <consortium name="The Broad Institute Genome Sequencing Center for Infectious Disease"/>
            <person name="Wu L."/>
            <person name="Ma J."/>
        </authorList>
    </citation>
    <scope>NUCLEOTIDE SEQUENCE [LARGE SCALE GENOMIC DNA]</scope>
    <source>
        <strain evidence="9">JCM 3369</strain>
    </source>
</reference>
<dbReference type="InterPro" id="IPR002328">
    <property type="entry name" value="ADH_Zn_CS"/>
</dbReference>
<dbReference type="Pfam" id="PF08240">
    <property type="entry name" value="ADH_N"/>
    <property type="match status" value="1"/>
</dbReference>
<dbReference type="Gene3D" id="3.40.50.720">
    <property type="entry name" value="NAD(P)-binding Rossmann-like Domain"/>
    <property type="match status" value="1"/>
</dbReference>
<evidence type="ECO:0000256" key="4">
    <source>
        <dbReference type="ARBA" id="ARBA00023002"/>
    </source>
</evidence>
<dbReference type="SUPFAM" id="SSF51735">
    <property type="entry name" value="NAD(P)-binding Rossmann-fold domains"/>
    <property type="match status" value="1"/>
</dbReference>
<proteinExistence type="inferred from homology"/>
<accession>A0ABV9D7C2</accession>
<comment type="cofactor">
    <cofactor evidence="1 5">
        <name>Zn(2+)</name>
        <dbReference type="ChEBI" id="CHEBI:29105"/>
    </cofactor>
</comment>
<evidence type="ECO:0000259" key="7">
    <source>
        <dbReference type="Pfam" id="PF08240"/>
    </source>
</evidence>
<keyword evidence="2 5" id="KW-0479">Metal-binding</keyword>
<dbReference type="PANTHER" id="PTHR43401:SF2">
    <property type="entry name" value="L-THREONINE 3-DEHYDROGENASE"/>
    <property type="match status" value="1"/>
</dbReference>
<dbReference type="PROSITE" id="PS00059">
    <property type="entry name" value="ADH_ZINC"/>
    <property type="match status" value="1"/>
</dbReference>
<comment type="caution">
    <text evidence="8">The sequence shown here is derived from an EMBL/GenBank/DDBJ whole genome shotgun (WGS) entry which is preliminary data.</text>
</comment>
<dbReference type="InterPro" id="IPR013154">
    <property type="entry name" value="ADH-like_N"/>
</dbReference>
<dbReference type="InterPro" id="IPR050129">
    <property type="entry name" value="Zn_alcohol_dh"/>
</dbReference>
<dbReference type="InterPro" id="IPR036291">
    <property type="entry name" value="NAD(P)-bd_dom_sf"/>
</dbReference>
<evidence type="ECO:0000256" key="5">
    <source>
        <dbReference type="RuleBase" id="RU361277"/>
    </source>
</evidence>
<comment type="similarity">
    <text evidence="5">Belongs to the zinc-containing alcohol dehydrogenase family.</text>
</comment>
<protein>
    <submittedName>
        <fullName evidence="8">Zinc-binding dehydrogenase</fullName>
    </submittedName>
</protein>
<keyword evidence="9" id="KW-1185">Reference proteome</keyword>
<evidence type="ECO:0000256" key="1">
    <source>
        <dbReference type="ARBA" id="ARBA00001947"/>
    </source>
</evidence>
<dbReference type="Proteomes" id="UP001595955">
    <property type="component" value="Unassembled WGS sequence"/>
</dbReference>
<evidence type="ECO:0000256" key="3">
    <source>
        <dbReference type="ARBA" id="ARBA00022833"/>
    </source>
</evidence>
<dbReference type="Gene3D" id="3.90.180.10">
    <property type="entry name" value="Medium-chain alcohol dehydrogenases, catalytic domain"/>
    <property type="match status" value="1"/>
</dbReference>
<feature type="domain" description="Alcohol dehydrogenase-like C-terminal" evidence="6">
    <location>
        <begin position="173"/>
        <end position="290"/>
    </location>
</feature>